<protein>
    <submittedName>
        <fullName evidence="11">Potassium voltage-gated channel subfamily H member 1</fullName>
    </submittedName>
</protein>
<feature type="region of interest" description="Disordered" evidence="7">
    <location>
        <begin position="1469"/>
        <end position="1495"/>
    </location>
</feature>
<accession>A0A8J5Z8I0</accession>
<dbReference type="Pfam" id="PF00520">
    <property type="entry name" value="Ion_trans"/>
    <property type="match status" value="1"/>
</dbReference>
<dbReference type="InterPro" id="IPR035965">
    <property type="entry name" value="PAS-like_dom_sf"/>
</dbReference>
<feature type="compositionally biased region" description="Basic residues" evidence="7">
    <location>
        <begin position="1739"/>
        <end position="1749"/>
    </location>
</feature>
<dbReference type="InterPro" id="IPR003949">
    <property type="entry name" value="K_chnl_volt-dep_EAG"/>
</dbReference>
<dbReference type="GO" id="GO:0042391">
    <property type="term" value="P:regulation of membrane potential"/>
    <property type="evidence" value="ECO:0007669"/>
    <property type="project" value="TreeGrafter"/>
</dbReference>
<evidence type="ECO:0000256" key="3">
    <source>
        <dbReference type="ARBA" id="ARBA00022692"/>
    </source>
</evidence>
<dbReference type="Gene3D" id="1.10.287.70">
    <property type="match status" value="1"/>
</dbReference>
<feature type="transmembrane region" description="Helical" evidence="8">
    <location>
        <begin position="1340"/>
        <end position="1359"/>
    </location>
</feature>
<keyword evidence="12" id="KW-1185">Reference proteome</keyword>
<feature type="compositionally biased region" description="Low complexity" evidence="7">
    <location>
        <begin position="37"/>
        <end position="46"/>
    </location>
</feature>
<feature type="compositionally biased region" description="Low complexity" evidence="7">
    <location>
        <begin position="404"/>
        <end position="413"/>
    </location>
</feature>
<feature type="region of interest" description="Disordered" evidence="7">
    <location>
        <begin position="1717"/>
        <end position="1760"/>
    </location>
</feature>
<dbReference type="PROSITE" id="PS50113">
    <property type="entry name" value="PAC"/>
    <property type="match status" value="1"/>
</dbReference>
<dbReference type="GO" id="GO:0005251">
    <property type="term" value="F:delayed rectifier potassium channel activity"/>
    <property type="evidence" value="ECO:0007669"/>
    <property type="project" value="TreeGrafter"/>
</dbReference>
<dbReference type="EMBL" id="JAGFMF010012293">
    <property type="protein sequence ID" value="KAG8504423.1"/>
    <property type="molecule type" value="Genomic_DNA"/>
</dbReference>
<feature type="non-terminal residue" evidence="11">
    <location>
        <position position="1"/>
    </location>
</feature>
<evidence type="ECO:0000256" key="8">
    <source>
        <dbReference type="SAM" id="Phobius"/>
    </source>
</evidence>
<dbReference type="SUPFAM" id="SSF81324">
    <property type="entry name" value="Voltage-gated potassium channels"/>
    <property type="match status" value="1"/>
</dbReference>
<evidence type="ECO:0000256" key="2">
    <source>
        <dbReference type="ARBA" id="ARBA00022553"/>
    </source>
</evidence>
<evidence type="ECO:0000259" key="9">
    <source>
        <dbReference type="PROSITE" id="PS50112"/>
    </source>
</evidence>
<feature type="compositionally biased region" description="Gly residues" evidence="7">
    <location>
        <begin position="53"/>
        <end position="63"/>
    </location>
</feature>
<dbReference type="GO" id="GO:0008076">
    <property type="term" value="C:voltage-gated potassium channel complex"/>
    <property type="evidence" value="ECO:0007669"/>
    <property type="project" value="TreeGrafter"/>
</dbReference>
<evidence type="ECO:0000259" key="10">
    <source>
        <dbReference type="PROSITE" id="PS50113"/>
    </source>
</evidence>
<feature type="region of interest" description="Disordered" evidence="7">
    <location>
        <begin position="373"/>
        <end position="416"/>
    </location>
</feature>
<feature type="domain" description="PAC" evidence="10">
    <location>
        <begin position="1157"/>
        <end position="1209"/>
    </location>
</feature>
<dbReference type="InterPro" id="IPR003938">
    <property type="entry name" value="K_chnl_volt-dep_EAG/ELK/ERG"/>
</dbReference>
<dbReference type="GO" id="GO:0005516">
    <property type="term" value="F:calmodulin binding"/>
    <property type="evidence" value="ECO:0007669"/>
    <property type="project" value="UniProtKB-KW"/>
</dbReference>
<keyword evidence="3 8" id="KW-0812">Transmembrane</keyword>
<evidence type="ECO:0000256" key="1">
    <source>
        <dbReference type="ARBA" id="ARBA00004141"/>
    </source>
</evidence>
<keyword evidence="2" id="KW-0597">Phosphoprotein</keyword>
<dbReference type="PRINTS" id="PR01464">
    <property type="entry name" value="EAGCHANNEL"/>
</dbReference>
<gene>
    <name evidence="11" type="ORF">J0S82_018811</name>
</gene>
<dbReference type="FunFam" id="3.30.450.20:FF:000009">
    <property type="entry name" value="Potassium voltage-gated channel subfamily H member 1"/>
    <property type="match status" value="1"/>
</dbReference>
<dbReference type="NCBIfam" id="TIGR00229">
    <property type="entry name" value="sensory_box"/>
    <property type="match status" value="1"/>
</dbReference>
<keyword evidence="6 8" id="KW-0472">Membrane</keyword>
<dbReference type="InterPro" id="IPR005821">
    <property type="entry name" value="Ion_trans_dom"/>
</dbReference>
<dbReference type="SUPFAM" id="SSF55785">
    <property type="entry name" value="PYP-like sensor domain (PAS domain)"/>
    <property type="match status" value="1"/>
</dbReference>
<comment type="subcellular location">
    <subcellularLocation>
        <location evidence="1">Membrane</location>
        <topology evidence="1">Multi-pass membrane protein</topology>
    </subcellularLocation>
</comment>
<evidence type="ECO:0000256" key="4">
    <source>
        <dbReference type="ARBA" id="ARBA00022860"/>
    </source>
</evidence>
<dbReference type="PANTHER" id="PTHR10217">
    <property type="entry name" value="VOLTAGE AND LIGAND GATED POTASSIUM CHANNEL"/>
    <property type="match status" value="1"/>
</dbReference>
<dbReference type="InterPro" id="IPR050818">
    <property type="entry name" value="KCNH_animal-type"/>
</dbReference>
<dbReference type="InterPro" id="IPR000014">
    <property type="entry name" value="PAS"/>
</dbReference>
<dbReference type="InterPro" id="IPR000700">
    <property type="entry name" value="PAS-assoc_C"/>
</dbReference>
<feature type="compositionally biased region" description="Gly residues" evidence="7">
    <location>
        <begin position="1484"/>
        <end position="1495"/>
    </location>
</feature>
<evidence type="ECO:0000256" key="7">
    <source>
        <dbReference type="SAM" id="MobiDB-lite"/>
    </source>
</evidence>
<evidence type="ECO:0000313" key="12">
    <source>
        <dbReference type="Proteomes" id="UP000700334"/>
    </source>
</evidence>
<evidence type="ECO:0000313" key="11">
    <source>
        <dbReference type="EMBL" id="KAG8504423.1"/>
    </source>
</evidence>
<keyword evidence="5 8" id="KW-1133">Transmembrane helix</keyword>
<feature type="region of interest" description="Disordered" evidence="7">
    <location>
        <begin position="1"/>
        <end position="66"/>
    </location>
</feature>
<feature type="compositionally biased region" description="Polar residues" evidence="7">
    <location>
        <begin position="1957"/>
        <end position="1970"/>
    </location>
</feature>
<dbReference type="PANTHER" id="PTHR10217:SF530">
    <property type="entry name" value="POTASSIUM VOLTAGE-GATED CHANNEL SUBFAMILY H MEMBER 1"/>
    <property type="match status" value="1"/>
</dbReference>
<evidence type="ECO:0000256" key="6">
    <source>
        <dbReference type="ARBA" id="ARBA00023136"/>
    </source>
</evidence>
<feature type="transmembrane region" description="Helical" evidence="8">
    <location>
        <begin position="1314"/>
        <end position="1333"/>
    </location>
</feature>
<keyword evidence="4" id="KW-0112">Calmodulin-binding</keyword>
<feature type="domain" description="PAS" evidence="9">
    <location>
        <begin position="1106"/>
        <end position="1158"/>
    </location>
</feature>
<name>A0A8J5Z8I0_GALPY</name>
<feature type="region of interest" description="Disordered" evidence="7">
    <location>
        <begin position="757"/>
        <end position="796"/>
    </location>
</feature>
<sequence>FCSPGHVRGSAGHPRPLVVGPRGSPVCSAPAMREEGSAGAAPSARASDVWSAGEGGGRPGAGGFTPALLHPSAQAVLTQPARLGLATECPPCPLCRPLLVSLRRLAGRSLRGARRLAKPLPRAHALERACGGFSQTRKGPRLCSRNRPPVSSWPRQADALGAALTPGCTLKLCLVGGVSSQLRLGTPRSPPPPPPSALLRMERGEQQAPGGPGLCAPRTSRVPGVALSVLVPRGPTELRAPGKHALSWSLGQKRRPGPPAYAVCVCARALLCVSRAHQALTARSPPCPDLRLNPHAGLRVGFWCRLTRALGNSGPLKKTQDTGGFPAPGRAQPEAPAVCPVGLDRVFPHRSLLPPVFTGDGAVGDLGQRTTFREQEGRACKRGARPDPADMRSHVPREEQTQLPCGRGPWCRGGPREKGDVMAVTARTPPRVSSDLCLLGLSGAALRRARRGDREVDADVTWAQLAPSPLLHRRLPARFLVSQQRCPRQPAGPAALPHCPLQAGAPSVTRPGPGKHHGGLWAARPAELAHVSWPAFPKPPRPFSAEPRCRVWLSGKTDKWTSGLGGAGRSGWPGLGARVPVPDLLPAPLPSSPRRAAGGFPLPRSGRALHLSFRPQALAPWHLDFLLGLAVGGSRDPSPHGQPTADGVCRVAWVSAPLVHAKRLLGLGFPRPGCTACQTLPGLVCGASTGPASALVCLRLPPRAPRCQAPSSRASAGSFLASTARRPVVGTSCRALAAASALTQLVNLTLLSGRVRQDPPETGLASRGRADQASRPLLPGHPHPAELAPGRWPGARTSRAPQSCCEYWERWGRTGCRVSLKRAYKSAVLQADFTKVVFCALLKRSLASAPVCPPPLGGRGAPPCDHTRCARTVHSNGRGRVVTLPLSRTEQTALPAPYEEGAPAFAPGVAATGSPPGGLGAAGGLCPQACPGLLAWAPGDRLATRALSSVHALSRPSCWLLLTRPPPQGGSRLTRSANPFVAFGQRPLRLSAARSPGDFCVRLTPFCQSADPHPSECGGSPMAQREVAVTAHLHGKCPSNPRSKTGCCTRPCHRRLSPPQPTAPGRCGGSPLLGCGPLDRLLQKQPELFSNTNFVLGNAQIVDWPIVYSNDGFCKLSGYHRAEVMQKSSTCSFMYGELTDKDTVEKVRQTFENYEMNSFEILMYKKNRTPVWFFVKIAPIRNEQDKVVLFLCTFSDITAFKQPIEDDSCKGLSFWAARVDAAFVLRRVVTEHLRLPRRCWGKFARLTRALTSSRGVLQQLAPSVQKGENVHKHSRLAEVLQLGSDILPQYKQEAPKTPPHIILHYCVFKTTWDWVILILTFYTAILVPYNVSFKTRQNNVAWLVVDSIVDVIFLVDIVLNFHTTFVGPAGEVISDPKLIRMNYLKTWFVIDLLSCLPYDVINAFENVDEVGALWAAGEAGFAGQTPPPLEGESGTALGLGPCCRVSEGASGAAQGGPASCLLLWSREAGAPPPPPPSSLRAAGSGRGGGASPSSGAGGVSLSACLLTALRGRVSSAGDLCWFQRMGSWQQRPSAPMSACFSSFLVMLEKRFRVLAGRGLEGVSAVPVLPGLESGAARSAPAQGPGSMLAPGPRFALGSSGWEGLEEESIGDWAAVGRAPAAPGPGCRGGRRRELLRMSGAGRRQDGSRSGSSLVGLQKGQRARPGGLAPGGCPGPSGAEPGQCLWSPSARGSQRVLEAAVPAVAVAGRGGLSCGLHQSVRAPRGAPGALSPPPAARTSRSPRLRHRAPPHHVLERPPRSSSLRVLQVRESRLIDDESEATRRESGALTCDSSARWGGVFSRTFDSRAAAVWTWGAIFGLLGFGPGSGSSPYMRAQGSPSWQNGGPCARWLGPEPLLSAPRGFRIRPTGGCGRENGAPGPQGPRGRRRPHPELRTLRGARPRGLSLPSTCAPRTLGLWIPLRGAPPRGTVDRAPCCLGGVRPAARAAGWGRANGLGSSRPTLSTPAVTTGGPSERPGSPRQWDTWTGADGSRSGEAAGTDLWLGPGRLCTGGQQAPAGPAASWIPGLGVLQRGWISLCRTPSRPGEASLALVRGGGAAAGPGVLAPATMGPCPACTEAAPHGPQDTQMQGRQAAWPPAGPCTVLTCHRAPCGLGLRGCAERRGLAPGVHTSILLAPGSGLCGQSWAALEARAPQGQPVGWTAGGCPLGPSVGPSGSSVAITGVQGRGTMCAARPPHCGGQAPPMDTAMSVVTCSLAAPRAAPSAGVSWRLEVVLSPHGKRASRPAGAPSVSRERACLPRGSCTQCGAFR</sequence>
<dbReference type="PROSITE" id="PS50112">
    <property type="entry name" value="PAS"/>
    <property type="match status" value="1"/>
</dbReference>
<dbReference type="OrthoDB" id="447251at2759"/>
<organism evidence="11 12">
    <name type="scientific">Galemys pyrenaicus</name>
    <name type="common">Iberian desman</name>
    <name type="synonym">Pyrenean desman</name>
    <dbReference type="NCBI Taxonomy" id="202257"/>
    <lineage>
        <taxon>Eukaryota</taxon>
        <taxon>Metazoa</taxon>
        <taxon>Chordata</taxon>
        <taxon>Craniata</taxon>
        <taxon>Vertebrata</taxon>
        <taxon>Euteleostomi</taxon>
        <taxon>Mammalia</taxon>
        <taxon>Eutheria</taxon>
        <taxon>Laurasiatheria</taxon>
        <taxon>Eulipotyphla</taxon>
        <taxon>Talpidae</taxon>
        <taxon>Galemys</taxon>
    </lineage>
</organism>
<comment type="caution">
    <text evidence="11">The sequence shown here is derived from an EMBL/GenBank/DDBJ whole genome shotgun (WGS) entry which is preliminary data.</text>
</comment>
<dbReference type="CDD" id="cd00130">
    <property type="entry name" value="PAS"/>
    <property type="match status" value="1"/>
</dbReference>
<evidence type="ECO:0000256" key="5">
    <source>
        <dbReference type="ARBA" id="ARBA00022989"/>
    </source>
</evidence>
<dbReference type="InterPro" id="IPR001610">
    <property type="entry name" value="PAC"/>
</dbReference>
<feature type="region of interest" description="Disordered" evidence="7">
    <location>
        <begin position="1638"/>
        <end position="1686"/>
    </location>
</feature>
<dbReference type="Gene3D" id="3.30.450.20">
    <property type="entry name" value="PAS domain"/>
    <property type="match status" value="1"/>
</dbReference>
<proteinExistence type="predicted"/>
<dbReference type="Proteomes" id="UP000700334">
    <property type="component" value="Unassembled WGS sequence"/>
</dbReference>
<reference evidence="11" key="1">
    <citation type="journal article" date="2021" name="Evol. Appl.">
        <title>The genome of the Pyrenean desman and the effects of bottlenecks and inbreeding on the genomic landscape of an endangered species.</title>
        <authorList>
            <person name="Escoda L."/>
            <person name="Castresana J."/>
        </authorList>
    </citation>
    <scope>NUCLEOTIDE SEQUENCE</scope>
    <source>
        <strain evidence="11">IBE-C5619</strain>
    </source>
</reference>
<feature type="region of interest" description="Disordered" evidence="7">
    <location>
        <begin position="1948"/>
        <end position="1981"/>
    </location>
</feature>
<feature type="region of interest" description="Disordered" evidence="7">
    <location>
        <begin position="1864"/>
        <end position="1894"/>
    </location>
</feature>
<dbReference type="SMART" id="SM00086">
    <property type="entry name" value="PAC"/>
    <property type="match status" value="1"/>
</dbReference>
<dbReference type="Pfam" id="PF13426">
    <property type="entry name" value="PAS_9"/>
    <property type="match status" value="1"/>
</dbReference>
<feature type="compositionally biased region" description="Basic and acidic residues" evidence="7">
    <location>
        <begin position="373"/>
        <end position="400"/>
    </location>
</feature>
<dbReference type="PRINTS" id="PR01463">
    <property type="entry name" value="EAGCHANLFMLY"/>
</dbReference>
<feature type="non-terminal residue" evidence="11">
    <location>
        <position position="2268"/>
    </location>
</feature>